<dbReference type="Proteomes" id="UP000612055">
    <property type="component" value="Unassembled WGS sequence"/>
</dbReference>
<dbReference type="GO" id="GO:0009507">
    <property type="term" value="C:chloroplast"/>
    <property type="evidence" value="ECO:0007669"/>
    <property type="project" value="UniProtKB-SubCell"/>
</dbReference>
<gene>
    <name evidence="20" type="ORF">HYH03_014578</name>
</gene>
<evidence type="ECO:0000256" key="3">
    <source>
        <dbReference type="ARBA" id="ARBA00022528"/>
    </source>
</evidence>
<evidence type="ECO:0000256" key="17">
    <source>
        <dbReference type="PROSITE-ProRule" id="PRU00134"/>
    </source>
</evidence>
<feature type="compositionally biased region" description="Low complexity" evidence="18">
    <location>
        <begin position="654"/>
        <end position="669"/>
    </location>
</feature>
<comment type="subcellular location">
    <subcellularLocation>
        <location evidence="1">Plastid</location>
        <location evidence="1">Chloroplast membrane</location>
        <topology evidence="1">Multi-pass membrane protein</topology>
    </subcellularLocation>
</comment>
<comment type="pathway">
    <text evidence="14">Cofactor biosynthesis; tocopherol biosynthesis.</text>
</comment>
<evidence type="ECO:0000256" key="4">
    <source>
        <dbReference type="ARBA" id="ARBA00022640"/>
    </source>
</evidence>
<keyword evidence="9" id="KW-0418">Kinase</keyword>
<keyword evidence="7" id="KW-0479">Metal-binding</keyword>
<proteinExistence type="inferred from homology"/>
<keyword evidence="21" id="KW-1185">Reference proteome</keyword>
<comment type="catalytic activity">
    <reaction evidence="16">
        <text>phytol + CTP = phytyl phosphate + CDP + H(+)</text>
        <dbReference type="Rhea" id="RHEA:38055"/>
        <dbReference type="ChEBI" id="CHEBI:15378"/>
        <dbReference type="ChEBI" id="CHEBI:17327"/>
        <dbReference type="ChEBI" id="CHEBI:37563"/>
        <dbReference type="ChEBI" id="CHEBI:58069"/>
        <dbReference type="ChEBI" id="CHEBI:75483"/>
        <dbReference type="EC" id="2.7.1.182"/>
    </reaction>
</comment>
<feature type="compositionally biased region" description="Low complexity" evidence="18">
    <location>
        <begin position="750"/>
        <end position="759"/>
    </location>
</feature>
<dbReference type="GO" id="GO:0010276">
    <property type="term" value="F:phytol kinase activity"/>
    <property type="evidence" value="ECO:0007669"/>
    <property type="project" value="UniProtKB-EC"/>
</dbReference>
<keyword evidence="12" id="KW-1133">Transmembrane helix</keyword>
<keyword evidence="4" id="KW-0934">Plastid</keyword>
<keyword evidence="6" id="KW-0812">Transmembrane</keyword>
<keyword evidence="8 17" id="KW-0863">Zinc-finger</keyword>
<feature type="region of interest" description="Disordered" evidence="18">
    <location>
        <begin position="644"/>
        <end position="669"/>
    </location>
</feature>
<evidence type="ECO:0000256" key="10">
    <source>
        <dbReference type="ARBA" id="ARBA00022833"/>
    </source>
</evidence>
<evidence type="ECO:0000259" key="19">
    <source>
        <dbReference type="PROSITE" id="PS50865"/>
    </source>
</evidence>
<comment type="caution">
    <text evidence="20">The sequence shown here is derived from an EMBL/GenBank/DDBJ whole genome shotgun (WGS) entry which is preliminary data.</text>
</comment>
<dbReference type="PROSITE" id="PS50865">
    <property type="entry name" value="ZF_MYND_2"/>
    <property type="match status" value="1"/>
</dbReference>
<keyword evidence="5" id="KW-0808">Transferase</keyword>
<keyword evidence="13" id="KW-0472">Membrane</keyword>
<dbReference type="InterPro" id="IPR039606">
    <property type="entry name" value="Phytol/farnesol_kinase"/>
</dbReference>
<keyword evidence="3" id="KW-0150">Chloroplast</keyword>
<protein>
    <recommendedName>
        <fullName evidence="15">phytol kinase</fullName>
        <ecNumber evidence="15">2.7.1.182</ecNumber>
    </recommendedName>
</protein>
<dbReference type="OrthoDB" id="563472at2759"/>
<dbReference type="PANTHER" id="PTHR32523">
    <property type="entry name" value="PHYTOL KINASE 1, CHLOROPLASTIC"/>
    <property type="match status" value="1"/>
</dbReference>
<dbReference type="GO" id="GO:0008270">
    <property type="term" value="F:zinc ion binding"/>
    <property type="evidence" value="ECO:0007669"/>
    <property type="project" value="UniProtKB-KW"/>
</dbReference>
<evidence type="ECO:0000256" key="14">
    <source>
        <dbReference type="ARBA" id="ARBA00024015"/>
    </source>
</evidence>
<evidence type="ECO:0000256" key="13">
    <source>
        <dbReference type="ARBA" id="ARBA00023136"/>
    </source>
</evidence>
<reference evidence="20" key="1">
    <citation type="journal article" date="2020" name="bioRxiv">
        <title>Comparative genomics of Chlamydomonas.</title>
        <authorList>
            <person name="Craig R.J."/>
            <person name="Hasan A.R."/>
            <person name="Ness R.W."/>
            <person name="Keightley P.D."/>
        </authorList>
    </citation>
    <scope>NUCLEOTIDE SEQUENCE</scope>
    <source>
        <strain evidence="20">CCAP 11/70</strain>
    </source>
</reference>
<dbReference type="Pfam" id="PF01753">
    <property type="entry name" value="zf-MYND"/>
    <property type="match status" value="1"/>
</dbReference>
<dbReference type="EMBL" id="JAEHOE010000107">
    <property type="protein sequence ID" value="KAG2486779.1"/>
    <property type="molecule type" value="Genomic_DNA"/>
</dbReference>
<evidence type="ECO:0000256" key="16">
    <source>
        <dbReference type="ARBA" id="ARBA00048889"/>
    </source>
</evidence>
<keyword evidence="11" id="KW-0809">Transit peptide</keyword>
<evidence type="ECO:0000256" key="11">
    <source>
        <dbReference type="ARBA" id="ARBA00022946"/>
    </source>
</evidence>
<evidence type="ECO:0000256" key="12">
    <source>
        <dbReference type="ARBA" id="ARBA00022989"/>
    </source>
</evidence>
<sequence length="1005" mass="104277">MPPRAAAARNARARTPEERAVETLKSMANQALRLASGRDACAWSPTEVNAASEAIDTLGPRVLYAMGESRLAGLVIMLGLALRRATPSSPGITDGQRSAYAALHPKLTTALVNVIEEFSGDGLSGAAPLEVCTALIKSHALRAFCPLLAAAAAPLLPGPQPQQPSRRSVQSALALAGQVRSALGLMAETMLECCTPEQRQSLTATLATELAESGLLEHWARLVIGLGACEDGEDGAAKEAAQLGKHLVALAGHDSTDLRFVQQLDPWTELLLSGPCPCLAYLLSSHLVAFAAELDGGPTYGLPPAASEAQLARPSISSAQPPRPQPPVPLVDTAGFPLRPRKPLGTHLTAPALRLWTGVLKAAGQTLGMRLATSMAHSWTVDDTWKFLLLSADSSINKNPWDALLAAHDPAAWLDPAVPPLQGTAAVGRMDPSDIAFVAKLGLSLAREALEPARVLADMPGQAVPSDQLEKQLGAWWRAALAWAGLWGEMESGRTLPMLRWELVEELLEIRSRDMPGTPNSLDARLAMSSGYLPVLEAVLRHPDGRYLVEEHRLDPFACEHWGHTILHAGPRSVASFAATLSKLLGSERLLAAAKDNTGNRRRLFFPSGLIKLVYAGFKLFSPSSKTHLALAPGDTGDAAHVAVAGPSDGGAGPSHAPAAASGGGSSPPAAAPQLPLTAACVALHLLPGVAALARVLYGIQPDKVYDLESRSTFSDGLVSLMELLLVWVPPILLAAEPLGPTGPDTAVRSASSGASSGPAGPGPGVLGSAPESASTSTAQHAWGALLWDVLDLPFILGATATLMTRDPGALHARHTLTPLLADALWALMVRAPARFRSMVAAADSAEAAAAAAAAEAGGTSANAGAQPGPSQALLRRALAQQHGGADCTSLPELIATELSPEPFLDFAAAVKLHKLWPRAFLFATSTSLLAPVESVVAVLPLCSNPLCLSLGGPSEAAVQLFACSGCGEARYCSRRCQEGHWGRGHEQECGNGGGSGGAGALRGA</sequence>
<evidence type="ECO:0000313" key="20">
    <source>
        <dbReference type="EMBL" id="KAG2486779.1"/>
    </source>
</evidence>
<feature type="region of interest" description="Disordered" evidence="18">
    <location>
        <begin position="744"/>
        <end position="773"/>
    </location>
</feature>
<dbReference type="Gene3D" id="6.10.140.2220">
    <property type="match status" value="1"/>
</dbReference>
<evidence type="ECO:0000256" key="18">
    <source>
        <dbReference type="SAM" id="MobiDB-lite"/>
    </source>
</evidence>
<name>A0A835XNH9_9CHLO</name>
<evidence type="ECO:0000256" key="7">
    <source>
        <dbReference type="ARBA" id="ARBA00022723"/>
    </source>
</evidence>
<evidence type="ECO:0000256" key="9">
    <source>
        <dbReference type="ARBA" id="ARBA00022777"/>
    </source>
</evidence>
<evidence type="ECO:0000256" key="6">
    <source>
        <dbReference type="ARBA" id="ARBA00022692"/>
    </source>
</evidence>
<dbReference type="GO" id="GO:0016020">
    <property type="term" value="C:membrane"/>
    <property type="evidence" value="ECO:0007669"/>
    <property type="project" value="UniProtKB-SubCell"/>
</dbReference>
<dbReference type="InterPro" id="IPR002893">
    <property type="entry name" value="Znf_MYND"/>
</dbReference>
<accession>A0A835XNH9</accession>
<evidence type="ECO:0000256" key="15">
    <source>
        <dbReference type="ARBA" id="ARBA00039024"/>
    </source>
</evidence>
<keyword evidence="10" id="KW-0862">Zinc</keyword>
<evidence type="ECO:0000256" key="8">
    <source>
        <dbReference type="ARBA" id="ARBA00022771"/>
    </source>
</evidence>
<organism evidence="20 21">
    <name type="scientific">Edaphochlamys debaryana</name>
    <dbReference type="NCBI Taxonomy" id="47281"/>
    <lineage>
        <taxon>Eukaryota</taxon>
        <taxon>Viridiplantae</taxon>
        <taxon>Chlorophyta</taxon>
        <taxon>core chlorophytes</taxon>
        <taxon>Chlorophyceae</taxon>
        <taxon>CS clade</taxon>
        <taxon>Chlamydomonadales</taxon>
        <taxon>Chlamydomonadales incertae sedis</taxon>
        <taxon>Edaphochlamys</taxon>
    </lineage>
</organism>
<evidence type="ECO:0000313" key="21">
    <source>
        <dbReference type="Proteomes" id="UP000612055"/>
    </source>
</evidence>
<evidence type="ECO:0000256" key="1">
    <source>
        <dbReference type="ARBA" id="ARBA00004508"/>
    </source>
</evidence>
<evidence type="ECO:0000256" key="5">
    <source>
        <dbReference type="ARBA" id="ARBA00022679"/>
    </source>
</evidence>
<dbReference type="EC" id="2.7.1.182" evidence="15"/>
<dbReference type="SUPFAM" id="SSF144232">
    <property type="entry name" value="HIT/MYND zinc finger-like"/>
    <property type="match status" value="1"/>
</dbReference>
<feature type="domain" description="MYND-type" evidence="19">
    <location>
        <begin position="948"/>
        <end position="990"/>
    </location>
</feature>
<dbReference type="AlphaFoldDB" id="A0A835XNH9"/>
<evidence type="ECO:0000256" key="2">
    <source>
        <dbReference type="ARBA" id="ARBA00010794"/>
    </source>
</evidence>
<comment type="similarity">
    <text evidence="2">Belongs to the polyprenol kinase family.</text>
</comment>
<dbReference type="PANTHER" id="PTHR32523:SF8">
    <property type="entry name" value="DOLICHOL KINASE"/>
    <property type="match status" value="1"/>
</dbReference>